<keyword evidence="3 4" id="KW-0067">ATP-binding</keyword>
<dbReference type="PANTHER" id="PTHR11909">
    <property type="entry name" value="CASEIN KINASE-RELATED"/>
    <property type="match status" value="1"/>
</dbReference>
<evidence type="ECO:0000259" key="5">
    <source>
        <dbReference type="PROSITE" id="PS50011"/>
    </source>
</evidence>
<dbReference type="Pfam" id="PF00069">
    <property type="entry name" value="Pkinase"/>
    <property type="match status" value="1"/>
</dbReference>
<dbReference type="PROSITE" id="PS00107">
    <property type="entry name" value="PROTEIN_KINASE_ATP"/>
    <property type="match status" value="1"/>
</dbReference>
<evidence type="ECO:0000313" key="6">
    <source>
        <dbReference type="EMBL" id="ASK51358.1"/>
    </source>
</evidence>
<dbReference type="Gene3D" id="1.10.510.10">
    <property type="entry name" value="Transferase(Phosphotransferase) domain 1"/>
    <property type="match status" value="1"/>
</dbReference>
<evidence type="ECO:0000313" key="7">
    <source>
        <dbReference type="Proteomes" id="UP000217428"/>
    </source>
</evidence>
<dbReference type="SMART" id="SM00220">
    <property type="entry name" value="S_TKc"/>
    <property type="match status" value="1"/>
</dbReference>
<sequence length="311" mass="36237">MNKNTELFTNDIIIDTFGTKWKVGPLIGFGGFGCIYYADTNINYDFSKNINNVKYVIKIEPKDSGPLFVEQVFYQRVCKPQIINKWISYNKVCYLGVPRCYGFGFYNKNNRQYRFIVIDCFGCDLFTILQYNNFKLPITTVLRIGIRILNVLKFLHEHGYAHADIKAANIVLDKDDKNKIYLIDYGLSYRFMINNIHVACKQNPKKLHNGTLEFTSLDAHHGVSPSRRGDLEILGYCMINWCGGILPWFNIKKANLVKDLKLNFMKDIVSNMNKIFNNNAPIELVNYMLYIRELEYESNPDYIFLKNILKS</sequence>
<dbReference type="PROSITE" id="PS00108">
    <property type="entry name" value="PROTEIN_KINASE_ST"/>
    <property type="match status" value="1"/>
</dbReference>
<evidence type="ECO:0000256" key="3">
    <source>
        <dbReference type="ARBA" id="ARBA00022840"/>
    </source>
</evidence>
<keyword evidence="6" id="KW-0418">Kinase</keyword>
<evidence type="ECO:0000256" key="4">
    <source>
        <dbReference type="PROSITE-ProRule" id="PRU10141"/>
    </source>
</evidence>
<dbReference type="InterPro" id="IPR000719">
    <property type="entry name" value="Prot_kinase_dom"/>
</dbReference>
<dbReference type="InterPro" id="IPR011009">
    <property type="entry name" value="Kinase-like_dom_sf"/>
</dbReference>
<proteinExistence type="predicted"/>
<keyword evidence="2 4" id="KW-0547">Nucleotide-binding</keyword>
<gene>
    <name evidence="6" type="ORF">EPTV-WA-157</name>
</gene>
<keyword evidence="7" id="KW-1185">Reference proteome</keyword>
<dbReference type="Proteomes" id="UP000217428">
    <property type="component" value="Segment"/>
</dbReference>
<dbReference type="InterPro" id="IPR017441">
    <property type="entry name" value="Protein_kinase_ATP_BS"/>
</dbReference>
<keyword evidence="6" id="KW-0808">Transferase</keyword>
<dbReference type="GO" id="GO:0004674">
    <property type="term" value="F:protein serine/threonine kinase activity"/>
    <property type="evidence" value="ECO:0007669"/>
    <property type="project" value="UniProtKB-EC"/>
</dbReference>
<accession>A0A220T6L6</accession>
<evidence type="ECO:0000256" key="2">
    <source>
        <dbReference type="ARBA" id="ARBA00022741"/>
    </source>
</evidence>
<organism evidence="6 7">
    <name type="scientific">Eptesipox virus</name>
    <dbReference type="NCBI Taxonomy" id="1329402"/>
    <lineage>
        <taxon>Viruses</taxon>
        <taxon>Varidnaviria</taxon>
        <taxon>Bamfordvirae</taxon>
        <taxon>Nucleocytoviricota</taxon>
        <taxon>Pokkesviricetes</taxon>
        <taxon>Chitovirales</taxon>
        <taxon>Poxviridae</taxon>
        <taxon>Chordopoxvirinae</taxon>
        <taxon>Vespertilionpoxvirus</taxon>
        <taxon>Vespertilionpoxvirus eptesipox</taxon>
    </lineage>
</organism>
<dbReference type="GO" id="GO:0005524">
    <property type="term" value="F:ATP binding"/>
    <property type="evidence" value="ECO:0007669"/>
    <property type="project" value="UniProtKB-UniRule"/>
</dbReference>
<dbReference type="InterPro" id="IPR008271">
    <property type="entry name" value="Ser/Thr_kinase_AS"/>
</dbReference>
<dbReference type="SUPFAM" id="SSF56112">
    <property type="entry name" value="Protein kinase-like (PK-like)"/>
    <property type="match status" value="1"/>
</dbReference>
<dbReference type="EC" id="2.7.11.1" evidence="1"/>
<name>A0A220T6L6_9POXV</name>
<dbReference type="InterPro" id="IPR050235">
    <property type="entry name" value="CK1_Ser-Thr_kinase"/>
</dbReference>
<dbReference type="PROSITE" id="PS51257">
    <property type="entry name" value="PROKAR_LIPOPROTEIN"/>
    <property type="match status" value="1"/>
</dbReference>
<reference evidence="6 7" key="1">
    <citation type="journal article" date="2017" name="Virus Genes">
        <title>Characterization of Eptesipoxvirus, a novel poxvirus from a microchiropteran bat.</title>
        <authorList>
            <person name="Tu S.L."/>
            <person name="Nakazawa Y."/>
            <person name="Gao J."/>
            <person name="Wilkins K."/>
            <person name="Gallardo-Romero N."/>
            <person name="Li Y."/>
            <person name="Emerson G.L."/>
            <person name="Carroll D.S."/>
            <person name="Upton C."/>
        </authorList>
    </citation>
    <scope>NUCLEOTIDE SEQUENCE [LARGE SCALE GENOMIC DNA]</scope>
    <source>
        <strain evidence="6 7">Washington</strain>
    </source>
</reference>
<protein>
    <recommendedName>
        <fullName evidence="1">non-specific serine/threonine protein kinase</fullName>
        <ecNumber evidence="1">2.7.11.1</ecNumber>
    </recommendedName>
</protein>
<dbReference type="EMBL" id="KY747497">
    <property type="protein sequence ID" value="ASK51358.1"/>
    <property type="molecule type" value="Genomic_DNA"/>
</dbReference>
<dbReference type="PROSITE" id="PS50011">
    <property type="entry name" value="PROTEIN_KINASE_DOM"/>
    <property type="match status" value="1"/>
</dbReference>
<dbReference type="OrthoDB" id="8674at10239"/>
<feature type="binding site" evidence="4">
    <location>
        <position position="58"/>
    </location>
    <ligand>
        <name>ATP</name>
        <dbReference type="ChEBI" id="CHEBI:30616"/>
    </ligand>
</feature>
<evidence type="ECO:0000256" key="1">
    <source>
        <dbReference type="ARBA" id="ARBA00012513"/>
    </source>
</evidence>
<feature type="domain" description="Protein kinase" evidence="5">
    <location>
        <begin position="21"/>
        <end position="311"/>
    </location>
</feature>